<keyword evidence="1" id="KW-0732">Signal</keyword>
<dbReference type="EMBL" id="JAPEVI010000003">
    <property type="protein sequence ID" value="MCX2723870.1"/>
    <property type="molecule type" value="Genomic_DNA"/>
</dbReference>
<evidence type="ECO:0000313" key="3">
    <source>
        <dbReference type="Proteomes" id="UP001300261"/>
    </source>
</evidence>
<gene>
    <name evidence="2" type="ORF">ON753_16075</name>
</gene>
<sequence>MALLAGTTHRRIASAVLIATATLTGILSAQATTETSTAPSEAFAEALNAYDQAWEAADLAFTKTTFTEGASTGYGQYRPRENATFSDGEALFIYAEPVGYGFQENGSEYAYELTASYKLLNLSGQVLAKEDNFAVFSGNGRSKKREIAASLNFRFSGLPAGEYRLETDFTDTVGGGRSGFVLPFTISAAD</sequence>
<dbReference type="Proteomes" id="UP001300261">
    <property type="component" value="Unassembled WGS sequence"/>
</dbReference>
<protein>
    <submittedName>
        <fullName evidence="2">Uncharacterized protein</fullName>
    </submittedName>
</protein>
<organism evidence="2 3">
    <name type="scientific">Roseibium salinum</name>
    <dbReference type="NCBI Taxonomy" id="1604349"/>
    <lineage>
        <taxon>Bacteria</taxon>
        <taxon>Pseudomonadati</taxon>
        <taxon>Pseudomonadota</taxon>
        <taxon>Alphaproteobacteria</taxon>
        <taxon>Hyphomicrobiales</taxon>
        <taxon>Stappiaceae</taxon>
        <taxon>Roseibium</taxon>
    </lineage>
</organism>
<reference evidence="2 3" key="1">
    <citation type="journal article" date="2016" name="Int. J. Syst. Evol. Microbiol.">
        <title>Labrenzia salina sp. nov., isolated from the rhizosphere of the halophyte Arthrocnemum macrostachyum.</title>
        <authorList>
            <person name="Camacho M."/>
            <person name="Redondo-Gomez S."/>
            <person name="Rodriguez-Llorente I."/>
            <person name="Rohde M."/>
            <person name="Sproer C."/>
            <person name="Schumann P."/>
            <person name="Klenk H.P."/>
            <person name="Montero-Calasanz M.D.C."/>
        </authorList>
    </citation>
    <scope>NUCLEOTIDE SEQUENCE [LARGE SCALE GENOMIC DNA]</scope>
    <source>
        <strain evidence="2 3">DSM 29163</strain>
    </source>
</reference>
<name>A0ABT3R3U8_9HYPH</name>
<feature type="signal peptide" evidence="1">
    <location>
        <begin position="1"/>
        <end position="31"/>
    </location>
</feature>
<comment type="caution">
    <text evidence="2">The sequence shown here is derived from an EMBL/GenBank/DDBJ whole genome shotgun (WGS) entry which is preliminary data.</text>
</comment>
<evidence type="ECO:0000256" key="1">
    <source>
        <dbReference type="SAM" id="SignalP"/>
    </source>
</evidence>
<proteinExistence type="predicted"/>
<evidence type="ECO:0000313" key="2">
    <source>
        <dbReference type="EMBL" id="MCX2723870.1"/>
    </source>
</evidence>
<dbReference type="RefSeq" id="WP_265963624.1">
    <property type="nucleotide sequence ID" value="NZ_JAPEVI010000003.1"/>
</dbReference>
<feature type="chain" id="PRO_5046075195" evidence="1">
    <location>
        <begin position="32"/>
        <end position="190"/>
    </location>
</feature>
<accession>A0ABT3R3U8</accession>
<keyword evidence="3" id="KW-1185">Reference proteome</keyword>